<name>A0A848DBD4_9PSEU</name>
<sequence>MMLDWSAVRSRYEDQPTVRPLAGGSTLRVVLVDDEKVCLRQRLWQDCVTRDQLETALTLLREGGGCSAVEFAERLRRYYAGGPDVQTDCSRIPNLSAIVLQDLGYLPAR</sequence>
<evidence type="ECO:0000313" key="2">
    <source>
        <dbReference type="Proteomes" id="UP000586918"/>
    </source>
</evidence>
<accession>A0A848DBD4</accession>
<organism evidence="1 2">
    <name type="scientific">Pseudonocardia bannensis</name>
    <dbReference type="NCBI Taxonomy" id="630973"/>
    <lineage>
        <taxon>Bacteria</taxon>
        <taxon>Bacillati</taxon>
        <taxon>Actinomycetota</taxon>
        <taxon>Actinomycetes</taxon>
        <taxon>Pseudonocardiales</taxon>
        <taxon>Pseudonocardiaceae</taxon>
        <taxon>Pseudonocardia</taxon>
    </lineage>
</organism>
<protein>
    <submittedName>
        <fullName evidence="1">Uncharacterized protein</fullName>
    </submittedName>
</protein>
<dbReference type="EMBL" id="JAAXKZ010000001">
    <property type="protein sequence ID" value="NMH90060.1"/>
    <property type="molecule type" value="Genomic_DNA"/>
</dbReference>
<dbReference type="Proteomes" id="UP000586918">
    <property type="component" value="Unassembled WGS sequence"/>
</dbReference>
<gene>
    <name evidence="1" type="ORF">HF519_00295</name>
</gene>
<evidence type="ECO:0000313" key="1">
    <source>
        <dbReference type="EMBL" id="NMH90060.1"/>
    </source>
</evidence>
<proteinExistence type="predicted"/>
<keyword evidence="2" id="KW-1185">Reference proteome</keyword>
<comment type="caution">
    <text evidence="1">The sequence shown here is derived from an EMBL/GenBank/DDBJ whole genome shotgun (WGS) entry which is preliminary data.</text>
</comment>
<dbReference type="AlphaFoldDB" id="A0A848DBD4"/>
<reference evidence="1 2" key="1">
    <citation type="submission" date="2020-04" db="EMBL/GenBank/DDBJ databases">
        <authorList>
            <person name="Klaysubun C."/>
            <person name="Duangmal K."/>
            <person name="Lipun K."/>
        </authorList>
    </citation>
    <scope>NUCLEOTIDE SEQUENCE [LARGE SCALE GENOMIC DNA]</scope>
    <source>
        <strain evidence="1 2">DSM 45300</strain>
    </source>
</reference>
<dbReference type="RefSeq" id="WP_211169325.1">
    <property type="nucleotide sequence ID" value="NZ_JAAXKZ010000001.1"/>
</dbReference>